<protein>
    <submittedName>
        <fullName evidence="1">Uncharacterized protein</fullName>
    </submittedName>
</protein>
<keyword evidence="2" id="KW-1185">Reference proteome</keyword>
<dbReference type="RefSeq" id="WP_208175500.1">
    <property type="nucleotide sequence ID" value="NZ_JAGETZ010000005.1"/>
</dbReference>
<evidence type="ECO:0000313" key="2">
    <source>
        <dbReference type="Proteomes" id="UP000664369"/>
    </source>
</evidence>
<sequence>MSPFSTPETSPADLLAAFEHRVLTRDEPTLPEPLRFDAVSVQERVRRALHQQLGQRDPRRLRSLAIICYQFLGESMQLSTAPTVTEALALSGAPSPARGASCASRGWW</sequence>
<accession>A0ABS3QFV4</accession>
<evidence type="ECO:0000313" key="1">
    <source>
        <dbReference type="EMBL" id="MBO2009863.1"/>
    </source>
</evidence>
<proteinExistence type="predicted"/>
<comment type="caution">
    <text evidence="1">The sequence shown here is derived from an EMBL/GenBank/DDBJ whole genome shotgun (WGS) entry which is preliminary data.</text>
</comment>
<name>A0ABS3QFV4_9BACT</name>
<organism evidence="1 2">
    <name type="scientific">Hymenobacter negativus</name>
    <dbReference type="NCBI Taxonomy" id="2795026"/>
    <lineage>
        <taxon>Bacteria</taxon>
        <taxon>Pseudomonadati</taxon>
        <taxon>Bacteroidota</taxon>
        <taxon>Cytophagia</taxon>
        <taxon>Cytophagales</taxon>
        <taxon>Hymenobacteraceae</taxon>
        <taxon>Hymenobacter</taxon>
    </lineage>
</organism>
<gene>
    <name evidence="1" type="ORF">J4E00_12445</name>
</gene>
<reference evidence="1 2" key="1">
    <citation type="submission" date="2021-03" db="EMBL/GenBank/DDBJ databases">
        <authorList>
            <person name="Kim M.K."/>
        </authorList>
    </citation>
    <scope>NUCLEOTIDE SEQUENCE [LARGE SCALE GENOMIC DNA]</scope>
    <source>
        <strain evidence="1 2">BT442</strain>
    </source>
</reference>
<dbReference type="Proteomes" id="UP000664369">
    <property type="component" value="Unassembled WGS sequence"/>
</dbReference>
<dbReference type="EMBL" id="JAGETZ010000005">
    <property type="protein sequence ID" value="MBO2009863.1"/>
    <property type="molecule type" value="Genomic_DNA"/>
</dbReference>